<name>A0A6M3INQ1_9ZZZZ</name>
<dbReference type="EMBL" id="MT141310">
    <property type="protein sequence ID" value="QJA58142.1"/>
    <property type="molecule type" value="Genomic_DNA"/>
</dbReference>
<dbReference type="Gene3D" id="3.40.50.720">
    <property type="entry name" value="NAD(P)-binding Rossmann-like Domain"/>
    <property type="match status" value="2"/>
</dbReference>
<sequence>MAKSQDPKATILVTGGAGYLGSALVSTLLASSYKVHALDLGCYGMDSLFHLAGHPNLAIYRGDVCHPLELDHAARYCDLVVHLASVRSGQATIESTLMDGTICVASLGIPVIHISGPVSSQPQLDAESIILEESAGVVFRAASIFGVSPRMRLDLLVHDWCFELYHRSRLKCHDSEATRSLVHINDVVGAMVWAVAKILFPTSKGSLLGNTYDLTNPDLNTTKWDLAMKIGAILHEACGRGVRIDKDYWDTAPDIPVEYMDPKPLSQAGYKCKLSLEAGVTDLLRIIPAFDFSEKARYMAKSRR</sequence>
<dbReference type="Pfam" id="PF01370">
    <property type="entry name" value="Epimerase"/>
    <property type="match status" value="1"/>
</dbReference>
<reference evidence="2" key="1">
    <citation type="submission" date="2020-03" db="EMBL/GenBank/DDBJ databases">
        <title>The deep terrestrial virosphere.</title>
        <authorList>
            <person name="Holmfeldt K."/>
            <person name="Nilsson E."/>
            <person name="Simone D."/>
            <person name="Lopez-Fernandez M."/>
            <person name="Wu X."/>
            <person name="de Brujin I."/>
            <person name="Lundin D."/>
            <person name="Andersson A."/>
            <person name="Bertilsson S."/>
            <person name="Dopson M."/>
        </authorList>
    </citation>
    <scope>NUCLEOTIDE SEQUENCE</scope>
    <source>
        <strain evidence="2">MM415B01497</strain>
    </source>
</reference>
<dbReference type="PANTHER" id="PTHR43245">
    <property type="entry name" value="BIFUNCTIONAL POLYMYXIN RESISTANCE PROTEIN ARNA"/>
    <property type="match status" value="1"/>
</dbReference>
<dbReference type="PANTHER" id="PTHR43245:SF23">
    <property type="entry name" value="NAD(P)-BINDING DOMAIN-CONTAINING PROTEIN"/>
    <property type="match status" value="1"/>
</dbReference>
<dbReference type="SUPFAM" id="SSF51735">
    <property type="entry name" value="NAD(P)-binding Rossmann-fold domains"/>
    <property type="match status" value="1"/>
</dbReference>
<dbReference type="InterPro" id="IPR001509">
    <property type="entry name" value="Epimerase_deHydtase"/>
</dbReference>
<accession>A0A6M3INQ1</accession>
<dbReference type="CDD" id="cd08946">
    <property type="entry name" value="SDR_e"/>
    <property type="match status" value="1"/>
</dbReference>
<feature type="domain" description="NAD-dependent epimerase/dehydratase" evidence="1">
    <location>
        <begin position="11"/>
        <end position="95"/>
    </location>
</feature>
<evidence type="ECO:0000313" key="2">
    <source>
        <dbReference type="EMBL" id="QJA58142.1"/>
    </source>
</evidence>
<dbReference type="AlphaFoldDB" id="A0A6M3INQ1"/>
<organism evidence="2">
    <name type="scientific">viral metagenome</name>
    <dbReference type="NCBI Taxonomy" id="1070528"/>
    <lineage>
        <taxon>unclassified sequences</taxon>
        <taxon>metagenomes</taxon>
        <taxon>organismal metagenomes</taxon>
    </lineage>
</organism>
<gene>
    <name evidence="2" type="ORF">MM415B01497_0012</name>
</gene>
<protein>
    <submittedName>
        <fullName evidence="2">Putative NADH dehydrogenase</fullName>
    </submittedName>
</protein>
<dbReference type="InterPro" id="IPR050177">
    <property type="entry name" value="Lipid_A_modif_metabolic_enz"/>
</dbReference>
<dbReference type="InterPro" id="IPR036291">
    <property type="entry name" value="NAD(P)-bd_dom_sf"/>
</dbReference>
<proteinExistence type="predicted"/>
<evidence type="ECO:0000259" key="1">
    <source>
        <dbReference type="Pfam" id="PF01370"/>
    </source>
</evidence>